<name>A0A5N7BUT0_PETAA</name>
<feature type="region of interest" description="Disordered" evidence="2">
    <location>
        <begin position="1"/>
        <end position="99"/>
    </location>
</feature>
<dbReference type="AlphaFoldDB" id="A0A5N7BUT0"/>
<feature type="compositionally biased region" description="Basic and acidic residues" evidence="2">
    <location>
        <begin position="70"/>
        <end position="82"/>
    </location>
</feature>
<proteinExistence type="predicted"/>
<reference evidence="3" key="1">
    <citation type="submission" date="2019-04" db="EMBL/GenBank/DDBJ databases">
        <title>Friends and foes A comparative genomics studyof 23 Aspergillus species from section Flavi.</title>
        <authorList>
            <consortium name="DOE Joint Genome Institute"/>
            <person name="Kjaerbolling I."/>
            <person name="Vesth T."/>
            <person name="Frisvad J.C."/>
            <person name="Nybo J.L."/>
            <person name="Theobald S."/>
            <person name="Kildgaard S."/>
            <person name="Isbrandt T."/>
            <person name="Kuo A."/>
            <person name="Sato A."/>
            <person name="Lyhne E.K."/>
            <person name="Kogle M.E."/>
            <person name="Wiebenga A."/>
            <person name="Kun R.S."/>
            <person name="Lubbers R.J."/>
            <person name="Makela M.R."/>
            <person name="Barry K."/>
            <person name="Chovatia M."/>
            <person name="Clum A."/>
            <person name="Daum C."/>
            <person name="Haridas S."/>
            <person name="He G."/>
            <person name="LaButti K."/>
            <person name="Lipzen A."/>
            <person name="Mondo S."/>
            <person name="Riley R."/>
            <person name="Salamov A."/>
            <person name="Simmons B.A."/>
            <person name="Magnuson J.K."/>
            <person name="Henrissat B."/>
            <person name="Mortensen U.H."/>
            <person name="Larsen T.O."/>
            <person name="Devries R.P."/>
            <person name="Grigoriev I.V."/>
            <person name="Machida M."/>
            <person name="Baker S.E."/>
            <person name="Andersen M.R."/>
        </authorList>
    </citation>
    <scope>NUCLEOTIDE SEQUENCE [LARGE SCALE GENOMIC DNA]</scope>
    <source>
        <strain evidence="3">IBT 14317</strain>
    </source>
</reference>
<feature type="coiled-coil region" evidence="1">
    <location>
        <begin position="155"/>
        <end position="202"/>
    </location>
</feature>
<evidence type="ECO:0000256" key="1">
    <source>
        <dbReference type="SAM" id="Coils"/>
    </source>
</evidence>
<feature type="region of interest" description="Disordered" evidence="2">
    <location>
        <begin position="115"/>
        <end position="143"/>
    </location>
</feature>
<evidence type="ECO:0000313" key="3">
    <source>
        <dbReference type="EMBL" id="KAE8385413.1"/>
    </source>
</evidence>
<sequence>MAERTASKTDDMETGSKKSSSHDCDAERSRKEHGNGRGMLARSGTRTQTKKSLLGCGFVARTFNQGQSPRSEHEAESSPEHGTHRKQASKSGGTHPMEQNDIMGVRVEQNLDELGNAEGGVSSTKVDPTSAQNPRTRDSRAKQMESHIVALARGITELDNDRKRLQAQVRAAKSGSWVTKSSRQIREELSSLEEALRRWAEAYSVGELRALESVSIEEKNAVLEHLKGYCAQQDWTILLSRVPAMTDKLPGLLMQALLAKDIFRSIFANPFFAFGEAKEPSKAHAAQTLSYLYASMLDVNKEEAHIWRSQTLRLLATPPPNSVHNAPLREKVEAVTSELAVGFLAGPAHILFRHRDDARAIRRNQELYQLYQTAGELAISLWTQRSFMRCYCLDELAVFRVEHPVMSAHSIHRQHGNDSRLDGKNALIIVQPAIVAFGNEYAEHYDLCKVWAKGIILVDENA</sequence>
<feature type="compositionally biased region" description="Basic and acidic residues" evidence="2">
    <location>
        <begin position="1"/>
        <end position="35"/>
    </location>
</feature>
<accession>A0A5N7BUT0</accession>
<protein>
    <submittedName>
        <fullName evidence="3">Uncharacterized protein</fullName>
    </submittedName>
</protein>
<evidence type="ECO:0000256" key="2">
    <source>
        <dbReference type="SAM" id="MobiDB-lite"/>
    </source>
</evidence>
<dbReference type="Proteomes" id="UP000326877">
    <property type="component" value="Unassembled WGS sequence"/>
</dbReference>
<dbReference type="OrthoDB" id="4156714at2759"/>
<keyword evidence="1" id="KW-0175">Coiled coil</keyword>
<feature type="compositionally biased region" description="Polar residues" evidence="2">
    <location>
        <begin position="121"/>
        <end position="134"/>
    </location>
</feature>
<organism evidence="3">
    <name type="scientific">Petromyces alliaceus</name>
    <name type="common">Aspergillus alliaceus</name>
    <dbReference type="NCBI Taxonomy" id="209559"/>
    <lineage>
        <taxon>Eukaryota</taxon>
        <taxon>Fungi</taxon>
        <taxon>Dikarya</taxon>
        <taxon>Ascomycota</taxon>
        <taxon>Pezizomycotina</taxon>
        <taxon>Eurotiomycetes</taxon>
        <taxon>Eurotiomycetidae</taxon>
        <taxon>Eurotiales</taxon>
        <taxon>Aspergillaceae</taxon>
        <taxon>Aspergillus</taxon>
        <taxon>Aspergillus subgen. Circumdati</taxon>
    </lineage>
</organism>
<dbReference type="EMBL" id="ML735336">
    <property type="protein sequence ID" value="KAE8385413.1"/>
    <property type="molecule type" value="Genomic_DNA"/>
</dbReference>
<gene>
    <name evidence="3" type="ORF">BDV23DRAFT_164985</name>
</gene>